<dbReference type="GO" id="GO:0003725">
    <property type="term" value="F:double-stranded RNA binding"/>
    <property type="evidence" value="ECO:0007669"/>
    <property type="project" value="InterPro"/>
</dbReference>
<dbReference type="PANTHER" id="PTHR13507:SF0">
    <property type="entry name" value="PRKR-INTERACTING PROTEIN 1"/>
    <property type="match status" value="1"/>
</dbReference>
<accession>A0A8T1M794</accession>
<protein>
    <submittedName>
        <fullName evidence="2">PRKR-interacting protein 1, variant 3</fullName>
    </submittedName>
</protein>
<dbReference type="EMBL" id="NIRI02000056">
    <property type="protein sequence ID" value="KAG5444828.1"/>
    <property type="molecule type" value="Genomic_DNA"/>
</dbReference>
<feature type="compositionally biased region" description="Polar residues" evidence="1">
    <location>
        <begin position="210"/>
        <end position="219"/>
    </location>
</feature>
<evidence type="ECO:0000313" key="2">
    <source>
        <dbReference type="EMBL" id="KAG5444828.1"/>
    </source>
</evidence>
<dbReference type="GO" id="GO:0005730">
    <property type="term" value="C:nucleolus"/>
    <property type="evidence" value="ECO:0007669"/>
    <property type="project" value="TreeGrafter"/>
</dbReference>
<dbReference type="AlphaFoldDB" id="A0A8T1M794"/>
<name>A0A8T1M794_CLOSI</name>
<feature type="compositionally biased region" description="Basic residues" evidence="1">
    <location>
        <begin position="191"/>
        <end position="206"/>
    </location>
</feature>
<dbReference type="Proteomes" id="UP000286415">
    <property type="component" value="Unassembled WGS sequence"/>
</dbReference>
<dbReference type="InterPro" id="IPR009548">
    <property type="entry name" value="Prkrip1"/>
</dbReference>
<comment type="caution">
    <text evidence="2">The sequence shown here is derived from an EMBL/GenBank/DDBJ whole genome shotgun (WGS) entry which is preliminary data.</text>
</comment>
<dbReference type="GO" id="GO:0004860">
    <property type="term" value="F:protein kinase inhibitor activity"/>
    <property type="evidence" value="ECO:0007669"/>
    <property type="project" value="TreeGrafter"/>
</dbReference>
<evidence type="ECO:0000313" key="3">
    <source>
        <dbReference type="Proteomes" id="UP000286415"/>
    </source>
</evidence>
<sequence length="219" mass="25756">MPPPGCFRYSRMFLFSASNENSCAIRKSIYIERHVRKIWPKYQLYSLCFRPQLTEITVNQNTMAFYKKPDEDESLNEKDPEGIKRGEYRKMGIYDFVRRDIERYHAHPEEAIVSPELLKSKELKPPPEFVRNVWGSAAGVGSGDFHIYRGIRRREYARLEYIEKTAEEEKLNKEFQERQRILDEAAEAKTAKKRLKRQKKKAKRIAKSGQLKSTDSDSG</sequence>
<reference evidence="2 3" key="2">
    <citation type="journal article" date="2021" name="Genomics">
        <title>High-quality reference genome for Clonorchis sinensis.</title>
        <authorList>
            <person name="Young N.D."/>
            <person name="Stroehlein A.J."/>
            <person name="Kinkar L."/>
            <person name="Wang T."/>
            <person name="Sohn W.M."/>
            <person name="Chang B.C.H."/>
            <person name="Kaur P."/>
            <person name="Weisz D."/>
            <person name="Dudchenko O."/>
            <person name="Aiden E.L."/>
            <person name="Korhonen P.K."/>
            <person name="Gasser R.B."/>
        </authorList>
    </citation>
    <scope>NUCLEOTIDE SEQUENCE [LARGE SCALE GENOMIC DNA]</scope>
    <source>
        <strain evidence="2">Cs-k2</strain>
    </source>
</reference>
<feature type="region of interest" description="Disordered" evidence="1">
    <location>
        <begin position="188"/>
        <end position="219"/>
    </location>
</feature>
<dbReference type="OrthoDB" id="10067079at2759"/>
<evidence type="ECO:0000256" key="1">
    <source>
        <dbReference type="SAM" id="MobiDB-lite"/>
    </source>
</evidence>
<dbReference type="PANTHER" id="PTHR13507">
    <property type="entry name" value="PRKR-INTERACTING PROTEIN 1"/>
    <property type="match status" value="1"/>
</dbReference>
<organism evidence="2 3">
    <name type="scientific">Clonorchis sinensis</name>
    <name type="common">Chinese liver fluke</name>
    <dbReference type="NCBI Taxonomy" id="79923"/>
    <lineage>
        <taxon>Eukaryota</taxon>
        <taxon>Metazoa</taxon>
        <taxon>Spiralia</taxon>
        <taxon>Lophotrochozoa</taxon>
        <taxon>Platyhelminthes</taxon>
        <taxon>Trematoda</taxon>
        <taxon>Digenea</taxon>
        <taxon>Opisthorchiida</taxon>
        <taxon>Opisthorchiata</taxon>
        <taxon>Opisthorchiidae</taxon>
        <taxon>Clonorchis</taxon>
    </lineage>
</organism>
<reference evidence="2 3" key="1">
    <citation type="journal article" date="2018" name="Biotechnol. Adv.">
        <title>Improved genomic resources and new bioinformatic workflow for the carcinogenic parasite Clonorchis sinensis: Biotechnological implications.</title>
        <authorList>
            <person name="Wang D."/>
            <person name="Korhonen P.K."/>
            <person name="Gasser R.B."/>
            <person name="Young N.D."/>
        </authorList>
    </citation>
    <scope>NUCLEOTIDE SEQUENCE [LARGE SCALE GENOMIC DNA]</scope>
    <source>
        <strain evidence="2">Cs-k2</strain>
    </source>
</reference>
<proteinExistence type="predicted"/>
<gene>
    <name evidence="2" type="ORF">CSKR_105937</name>
</gene>
<keyword evidence="3" id="KW-1185">Reference proteome</keyword>
<dbReference type="GO" id="GO:0019901">
    <property type="term" value="F:protein kinase binding"/>
    <property type="evidence" value="ECO:0007669"/>
    <property type="project" value="TreeGrafter"/>
</dbReference>
<dbReference type="Pfam" id="PF06658">
    <property type="entry name" value="DUF1168"/>
    <property type="match status" value="1"/>
</dbReference>